<accession>A0ABR6U6U3</accession>
<reference evidence="2 3" key="1">
    <citation type="submission" date="2020-08" db="EMBL/GenBank/DDBJ databases">
        <title>novel species in genus Nocardioides.</title>
        <authorList>
            <person name="Zhang G."/>
        </authorList>
    </citation>
    <scope>NUCLEOTIDE SEQUENCE [LARGE SCALE GENOMIC DNA]</scope>
    <source>
        <strain evidence="2 3">SC8A-24</strain>
    </source>
</reference>
<proteinExistence type="predicted"/>
<evidence type="ECO:0000313" key="3">
    <source>
        <dbReference type="Proteomes" id="UP000604001"/>
    </source>
</evidence>
<evidence type="ECO:0008006" key="4">
    <source>
        <dbReference type="Google" id="ProtNLM"/>
    </source>
</evidence>
<dbReference type="RefSeq" id="WP_186345340.1">
    <property type="nucleotide sequence ID" value="NZ_BMMR01000003.1"/>
</dbReference>
<dbReference type="PROSITE" id="PS51128">
    <property type="entry name" value="ZF_DKSA_2"/>
    <property type="match status" value="1"/>
</dbReference>
<gene>
    <name evidence="2" type="ORF">H7344_07240</name>
</gene>
<feature type="zinc finger region" description="dksA C4-type" evidence="1">
    <location>
        <begin position="74"/>
        <end position="98"/>
    </location>
</feature>
<evidence type="ECO:0000313" key="2">
    <source>
        <dbReference type="EMBL" id="MBC2960088.1"/>
    </source>
</evidence>
<organism evidence="2 3">
    <name type="scientific">Nocardioides deserti</name>
    <dbReference type="NCBI Taxonomy" id="1588644"/>
    <lineage>
        <taxon>Bacteria</taxon>
        <taxon>Bacillati</taxon>
        <taxon>Actinomycetota</taxon>
        <taxon>Actinomycetes</taxon>
        <taxon>Propionibacteriales</taxon>
        <taxon>Nocardioidaceae</taxon>
        <taxon>Nocardioides</taxon>
    </lineage>
</organism>
<sequence>MTLKPTGAQREYLDELRSELLRAAYQRTQQLTSLSPAGLDEDPVQAAHRASVRRILDQVHEALDRMDAGTYGECVACGRLLALLDLRRRPWVDCCDTCARSSV</sequence>
<name>A0ABR6U6U3_9ACTN</name>
<protein>
    <recommendedName>
        <fullName evidence="4">DksA C4-type domain-containing protein</fullName>
    </recommendedName>
</protein>
<dbReference type="Gene3D" id="1.20.120.910">
    <property type="entry name" value="DksA, coiled-coil domain"/>
    <property type="match status" value="1"/>
</dbReference>
<keyword evidence="3" id="KW-1185">Reference proteome</keyword>
<dbReference type="EMBL" id="JACMYC010000003">
    <property type="protein sequence ID" value="MBC2960088.1"/>
    <property type="molecule type" value="Genomic_DNA"/>
</dbReference>
<comment type="caution">
    <text evidence="2">The sequence shown here is derived from an EMBL/GenBank/DDBJ whole genome shotgun (WGS) entry which is preliminary data.</text>
</comment>
<dbReference type="Proteomes" id="UP000604001">
    <property type="component" value="Unassembled WGS sequence"/>
</dbReference>
<evidence type="ECO:0000256" key="1">
    <source>
        <dbReference type="PROSITE-ProRule" id="PRU00510"/>
    </source>
</evidence>